<evidence type="ECO:0000313" key="9">
    <source>
        <dbReference type="EMBL" id="MBY3064716.1"/>
    </source>
</evidence>
<keyword evidence="2" id="KW-0813">Transport</keyword>
<dbReference type="Pfam" id="PF02653">
    <property type="entry name" value="BPD_transp_2"/>
    <property type="match status" value="1"/>
</dbReference>
<feature type="transmembrane region" description="Helical" evidence="8">
    <location>
        <begin position="278"/>
        <end position="297"/>
    </location>
</feature>
<dbReference type="CDD" id="cd06579">
    <property type="entry name" value="TM_PBP1_transp_AraH_like"/>
    <property type="match status" value="1"/>
</dbReference>
<evidence type="ECO:0000256" key="1">
    <source>
        <dbReference type="ARBA" id="ARBA00004651"/>
    </source>
</evidence>
<feature type="transmembrane region" description="Helical" evidence="8">
    <location>
        <begin position="80"/>
        <end position="99"/>
    </location>
</feature>
<dbReference type="GO" id="GO:0005886">
    <property type="term" value="C:plasma membrane"/>
    <property type="evidence" value="ECO:0007669"/>
    <property type="project" value="UniProtKB-SubCell"/>
</dbReference>
<dbReference type="PANTHER" id="PTHR32196">
    <property type="entry name" value="ABC TRANSPORTER PERMEASE PROTEIN YPHD-RELATED-RELATED"/>
    <property type="match status" value="1"/>
</dbReference>
<keyword evidence="4" id="KW-0997">Cell inner membrane</keyword>
<reference evidence="9" key="1">
    <citation type="submission" date="2020-04" db="EMBL/GenBank/DDBJ databases">
        <title>Global-level population genomics supports evidence of horizontal gene transfer on evolution of Rhizobia in Lentils.</title>
        <authorList>
            <person name="Gai Y."/>
            <person name="Cook D."/>
            <person name="Riely B."/>
        </authorList>
    </citation>
    <scope>NUCLEOTIDE SEQUENCE</scope>
    <source>
        <strain evidence="9">TLR9</strain>
    </source>
</reference>
<keyword evidence="7 8" id="KW-0472">Membrane</keyword>
<feature type="transmembrane region" description="Helical" evidence="8">
    <location>
        <begin position="303"/>
        <end position="320"/>
    </location>
</feature>
<keyword evidence="3" id="KW-1003">Cell membrane</keyword>
<keyword evidence="6 8" id="KW-1133">Transmembrane helix</keyword>
<dbReference type="AlphaFoldDB" id="A0AB35FGM0"/>
<gene>
    <name evidence="9" type="ORF">HFO74_14940</name>
</gene>
<evidence type="ECO:0000256" key="6">
    <source>
        <dbReference type="ARBA" id="ARBA00022989"/>
    </source>
</evidence>
<organism evidence="9 10">
    <name type="scientific">Rhizobium laguerreae</name>
    <dbReference type="NCBI Taxonomy" id="1076926"/>
    <lineage>
        <taxon>Bacteria</taxon>
        <taxon>Pseudomonadati</taxon>
        <taxon>Pseudomonadota</taxon>
        <taxon>Alphaproteobacteria</taxon>
        <taxon>Hyphomicrobiales</taxon>
        <taxon>Rhizobiaceae</taxon>
        <taxon>Rhizobium/Agrobacterium group</taxon>
        <taxon>Rhizobium</taxon>
    </lineage>
</organism>
<dbReference type="PANTHER" id="PTHR32196:SF21">
    <property type="entry name" value="ABC TRANSPORTER PERMEASE PROTEIN YPHD-RELATED"/>
    <property type="match status" value="1"/>
</dbReference>
<feature type="transmembrane region" description="Helical" evidence="8">
    <location>
        <begin position="134"/>
        <end position="153"/>
    </location>
</feature>
<feature type="transmembrane region" description="Helical" evidence="8">
    <location>
        <begin position="105"/>
        <end position="127"/>
    </location>
</feature>
<evidence type="ECO:0000256" key="7">
    <source>
        <dbReference type="ARBA" id="ARBA00023136"/>
    </source>
</evidence>
<feature type="transmembrane region" description="Helical" evidence="8">
    <location>
        <begin position="222"/>
        <end position="244"/>
    </location>
</feature>
<dbReference type="GO" id="GO:0022857">
    <property type="term" value="F:transmembrane transporter activity"/>
    <property type="evidence" value="ECO:0007669"/>
    <property type="project" value="InterPro"/>
</dbReference>
<evidence type="ECO:0000313" key="10">
    <source>
        <dbReference type="Proteomes" id="UP000758022"/>
    </source>
</evidence>
<feature type="transmembrane region" description="Helical" evidence="8">
    <location>
        <begin position="173"/>
        <end position="193"/>
    </location>
</feature>
<sequence length="326" mass="33887">MTTESSSLLRAPHRTQPRLDRAVMLVAIACVLIVVGASFVSPGILSPGYLLQQLQIASILGVLATGAMLVILLGQIDLSVPLTITATAILSTTLAGSGVPALEALAIPAGLAGGVLIGLINGLGVVLFRIPSMVWTLAVNAMLLGITVFYTGGFKPNGAPPTLAVFIAHGRTLGIPNAFLLWLVVGGVTTFLLRKTIFGTYVYAYGQAQRALFMAGAPVERLTLAVFAFAGFMSSLGSLLLVGYANQAYQGMGDTYLLPVIAAVVIGGTSILGGSGSYAGTFVGALFITLLSSVLSLMQVPDALRQFIFGAIILLMLLINRHPRTR</sequence>
<protein>
    <submittedName>
        <fullName evidence="9">ABC transporter permease</fullName>
    </submittedName>
</protein>
<proteinExistence type="predicted"/>
<feature type="transmembrane region" description="Helical" evidence="8">
    <location>
        <begin position="53"/>
        <end position="73"/>
    </location>
</feature>
<dbReference type="InterPro" id="IPR001851">
    <property type="entry name" value="ABC_transp_permease"/>
</dbReference>
<evidence type="ECO:0000256" key="8">
    <source>
        <dbReference type="SAM" id="Phobius"/>
    </source>
</evidence>
<evidence type="ECO:0000256" key="5">
    <source>
        <dbReference type="ARBA" id="ARBA00022692"/>
    </source>
</evidence>
<evidence type="ECO:0000256" key="4">
    <source>
        <dbReference type="ARBA" id="ARBA00022519"/>
    </source>
</evidence>
<dbReference type="RefSeq" id="WP_221979293.1">
    <property type="nucleotide sequence ID" value="NZ_JAAXQQ010000004.1"/>
</dbReference>
<evidence type="ECO:0000256" key="2">
    <source>
        <dbReference type="ARBA" id="ARBA00022448"/>
    </source>
</evidence>
<accession>A0AB35FGM0</accession>
<dbReference type="EMBL" id="JAAXQQ010000004">
    <property type="protein sequence ID" value="MBY3064716.1"/>
    <property type="molecule type" value="Genomic_DNA"/>
</dbReference>
<feature type="transmembrane region" description="Helical" evidence="8">
    <location>
        <begin position="21"/>
        <end position="41"/>
    </location>
</feature>
<feature type="transmembrane region" description="Helical" evidence="8">
    <location>
        <begin position="256"/>
        <end position="273"/>
    </location>
</feature>
<name>A0AB35FGM0_9HYPH</name>
<keyword evidence="5 8" id="KW-0812">Transmembrane</keyword>
<comment type="subcellular location">
    <subcellularLocation>
        <location evidence="1">Cell membrane</location>
        <topology evidence="1">Multi-pass membrane protein</topology>
    </subcellularLocation>
</comment>
<evidence type="ECO:0000256" key="3">
    <source>
        <dbReference type="ARBA" id="ARBA00022475"/>
    </source>
</evidence>
<dbReference type="Proteomes" id="UP000758022">
    <property type="component" value="Unassembled WGS sequence"/>
</dbReference>
<comment type="caution">
    <text evidence="9">The sequence shown here is derived from an EMBL/GenBank/DDBJ whole genome shotgun (WGS) entry which is preliminary data.</text>
</comment>